<proteinExistence type="predicted"/>
<protein>
    <submittedName>
        <fullName evidence="1">Uncharacterized protein</fullName>
    </submittedName>
</protein>
<dbReference type="EMBL" id="BKCJ011062006">
    <property type="protein sequence ID" value="GFC77649.1"/>
    <property type="molecule type" value="Genomic_DNA"/>
</dbReference>
<feature type="non-terminal residue" evidence="1">
    <location>
        <position position="1"/>
    </location>
</feature>
<gene>
    <name evidence="1" type="ORF">Tci_849619</name>
</gene>
<comment type="caution">
    <text evidence="1">The sequence shown here is derived from an EMBL/GenBank/DDBJ whole genome shotgun (WGS) entry which is preliminary data.</text>
</comment>
<dbReference type="AlphaFoldDB" id="A0A699QR86"/>
<sequence length="259" mass="28175">PYLGQQAATQRDGLLARHLLDHGRAFDNVFKRSAVGEQIEVLEHEAHVLAQLANKALLLTQWAAAVDLDVTHDDGAAGGFFQVIEAAQKGRLARSAGADDSDHFAGLHFQVDALENLVSLKFLGQFFNGDHASRLHVVAVGPCFQTVLNVREYRAQHPVDHRDGEIHGEDLKCSRGNQLRLAKHLRYLDGGGHCGVLDQRNEAVAQRWQGGACGLRQDRAAHGLRAGHADTRGRFPLSPVHGTNRCAQDLAGVGGHVQR</sequence>
<reference evidence="1" key="1">
    <citation type="journal article" date="2019" name="Sci. Rep.">
        <title>Draft genome of Tanacetum cinerariifolium, the natural source of mosquito coil.</title>
        <authorList>
            <person name="Yamashiro T."/>
            <person name="Shiraishi A."/>
            <person name="Satake H."/>
            <person name="Nakayama K."/>
        </authorList>
    </citation>
    <scope>NUCLEOTIDE SEQUENCE</scope>
</reference>
<dbReference type="AntiFam" id="ANF00095">
    <property type="entry name" value="Shadow ORF (opposite ABC transporters)"/>
</dbReference>
<name>A0A699QR86_TANCI</name>
<evidence type="ECO:0000313" key="1">
    <source>
        <dbReference type="EMBL" id="GFC77649.1"/>
    </source>
</evidence>
<organism evidence="1">
    <name type="scientific">Tanacetum cinerariifolium</name>
    <name type="common">Dalmatian daisy</name>
    <name type="synonym">Chrysanthemum cinerariifolium</name>
    <dbReference type="NCBI Taxonomy" id="118510"/>
    <lineage>
        <taxon>Eukaryota</taxon>
        <taxon>Viridiplantae</taxon>
        <taxon>Streptophyta</taxon>
        <taxon>Embryophyta</taxon>
        <taxon>Tracheophyta</taxon>
        <taxon>Spermatophyta</taxon>
        <taxon>Magnoliopsida</taxon>
        <taxon>eudicotyledons</taxon>
        <taxon>Gunneridae</taxon>
        <taxon>Pentapetalae</taxon>
        <taxon>asterids</taxon>
        <taxon>campanulids</taxon>
        <taxon>Asterales</taxon>
        <taxon>Asteraceae</taxon>
        <taxon>Asteroideae</taxon>
        <taxon>Anthemideae</taxon>
        <taxon>Anthemidinae</taxon>
        <taxon>Tanacetum</taxon>
    </lineage>
</organism>
<feature type="non-terminal residue" evidence="1">
    <location>
        <position position="259"/>
    </location>
</feature>
<accession>A0A699QR86</accession>